<dbReference type="Proteomes" id="UP000182373">
    <property type="component" value="Chromosome"/>
</dbReference>
<dbReference type="Pfam" id="PF09344">
    <property type="entry name" value="Cas_CT1975"/>
    <property type="match status" value="1"/>
</dbReference>
<reference evidence="2" key="1">
    <citation type="submission" date="2016-11" db="EMBL/GenBank/DDBJ databases">
        <title>Comparative genomic and phenotypic analysis of Granulibacter bethesdensis clinical isolates from patients with chronic granulomatous disease.</title>
        <authorList>
            <person name="Zarember K.A."/>
            <person name="Porcella S.F."/>
            <person name="Chu J."/>
            <person name="Ding L."/>
            <person name="Dahlstrom E."/>
            <person name="Barbian K."/>
            <person name="Martens C."/>
            <person name="Sykora L."/>
            <person name="Kramer S."/>
            <person name="Pettinato A.M."/>
            <person name="Hong H."/>
            <person name="Wald G."/>
            <person name="Berg L.J."/>
            <person name="Rogge L.S."/>
            <person name="Greenberg D.E."/>
            <person name="Falcone E.L."/>
            <person name="Neves J.F."/>
            <person name="Simoes M.J."/>
            <person name="Casal M."/>
            <person name="Rodriguez-Lopez F.C."/>
            <person name="Zelazny A."/>
            <person name="Gallin J.I."/>
            <person name="Holland S.M."/>
        </authorList>
    </citation>
    <scope>NUCLEOTIDE SEQUENCE [LARGE SCALE GENOMIC DNA]</scope>
    <source>
        <strain evidence="2">NIH9.1</strain>
    </source>
</reference>
<evidence type="ECO:0000313" key="1">
    <source>
        <dbReference type="EMBL" id="APH54993.1"/>
    </source>
</evidence>
<dbReference type="InterPro" id="IPR010148">
    <property type="entry name" value="CRISPR-assoc_prot_CT1975"/>
</dbReference>
<proteinExistence type="predicted"/>
<accession>A0AAC9P8Y2</accession>
<evidence type="ECO:0000313" key="2">
    <source>
        <dbReference type="Proteomes" id="UP000182373"/>
    </source>
</evidence>
<sequence length="441" mass="48323">MCCQQHGHVLTCTISHDCLRKSITIYVPPIIRCASWPKIITTLATKNLQKRKRRPMPEPRFLQIHTLHSYTASLLNRDDSGLAKRLPYGNAVRTRISSQCLKRHWRVDEGTFSLHRIEGAEEAVRSRDLVTKRLREPLEGKVAADILDAIEPAFQVAVYGKDAAKGKSNRQPLLFGAPELRYLAEQFAQIANSAGDAKSAKAAAEDFTKEKSFHETMKVMRESVSLPGGLTSALFGRMVTSDPEANIDAPVHVAHAFTTHAEQAESDYFAVVDDLAGVDDTGADHIGETELTSGLFYGYVVIDVPALVSNLTGVAASNWLAADRDMAAEVAARLIGQIATVSPGAKLGSTAPYGYATTMLVEAGDRQPRSLAEAFRDPAKPTVEDAEEKLHKKLEAFDTAYQTGEDRRLLSLSNDPGIKEISRTSLPELMQWVRDTILKAA</sequence>
<evidence type="ECO:0008006" key="3">
    <source>
        <dbReference type="Google" id="ProtNLM"/>
    </source>
</evidence>
<dbReference type="AlphaFoldDB" id="A0AAC9P8Y2"/>
<protein>
    <recommendedName>
        <fullName evidence="3">Type I-E CRISPR-associated protein Cas7/Cse4/CasC</fullName>
    </recommendedName>
</protein>
<dbReference type="NCBIfam" id="TIGR01869">
    <property type="entry name" value="casC_Cse4"/>
    <property type="match status" value="1"/>
</dbReference>
<organism evidence="1 2">
    <name type="scientific">Granulibacter bethesdensis</name>
    <dbReference type="NCBI Taxonomy" id="364410"/>
    <lineage>
        <taxon>Bacteria</taxon>
        <taxon>Pseudomonadati</taxon>
        <taxon>Pseudomonadota</taxon>
        <taxon>Alphaproteobacteria</taxon>
        <taxon>Acetobacterales</taxon>
        <taxon>Acetobacteraceae</taxon>
        <taxon>Granulibacter</taxon>
    </lineage>
</organism>
<name>A0AAC9P8Y2_9PROT</name>
<gene>
    <name evidence="1" type="ORF">GbCGDNIH9_1695</name>
</gene>
<dbReference type="EMBL" id="CP018191">
    <property type="protein sequence ID" value="APH54993.1"/>
    <property type="molecule type" value="Genomic_DNA"/>
</dbReference>